<dbReference type="SUPFAM" id="SSF52467">
    <property type="entry name" value="DHS-like NAD/FAD-binding domain"/>
    <property type="match status" value="1"/>
</dbReference>
<dbReference type="PANTHER" id="PTHR18968:SF13">
    <property type="entry name" value="ACETOLACTATE SYNTHASE CATALYTIC SUBUNIT, MITOCHONDRIAL"/>
    <property type="match status" value="1"/>
</dbReference>
<dbReference type="NCBIfam" id="NF004807">
    <property type="entry name" value="PRK06154.1"/>
    <property type="match status" value="1"/>
</dbReference>
<comment type="similarity">
    <text evidence="1 3">Belongs to the TPP enzyme family.</text>
</comment>
<feature type="domain" description="Thiamine pyrophosphate enzyme central" evidence="4">
    <location>
        <begin position="186"/>
        <end position="316"/>
    </location>
</feature>
<dbReference type="GO" id="GO:0005948">
    <property type="term" value="C:acetolactate synthase complex"/>
    <property type="evidence" value="ECO:0007669"/>
    <property type="project" value="TreeGrafter"/>
</dbReference>
<dbReference type="GO" id="GO:0003984">
    <property type="term" value="F:acetolactate synthase activity"/>
    <property type="evidence" value="ECO:0007669"/>
    <property type="project" value="TreeGrafter"/>
</dbReference>
<dbReference type="SUPFAM" id="SSF52518">
    <property type="entry name" value="Thiamin diphosphate-binding fold (THDP-binding)"/>
    <property type="match status" value="2"/>
</dbReference>
<sequence length="546" mass="58315">MKVLDAVARILKAEGIEWAGCFPSNNLIEAVAEVGINPVMFRQERGAAMAVDGFSRMKNREEFGVLITQGGPGAENTMGGLAQAYADNVPILYLPGGPAVSARSVKPNFSPARTYESVSVSAEIIFQPGQVASIMRRAFHALRNGRPGPVIVEIPADVGEMEVDDSVVSSYSPPKRHKFAPDPAEIKEAVRLLLAAKKPVIWSGMGVLMSGGSPELTELAEIAQIPVYCTMPGKSGFDQRHPLALGSGSSATSLQARTWLQESDVLFGVGTSLTRTSYGQPIPDGKVMIHNTETVADLNKDFNVDVGLVGDTKLTLGMMVDEVKAQLAGEDRKGSSELSSQIAEINNKWMAEWSEALNSNEVPITPYRVIGEMINVLDKENSIVTHDAGAPRDIIMPFYPGTVPHSYVGWGKTTHLGYGIPLMTGVKMACPDKFCMNIMGDGAFGMSGLDIETSVRAGAPITTIVLNNGGMATYPGGYPTARESFGTTYMTGDYAKIAEGLGAVGITVTKPEEIASALEQAKQLNADGKTVLIDVHSNLEDRRSNF</sequence>
<dbReference type="GO" id="GO:0009097">
    <property type="term" value="P:isoleucine biosynthetic process"/>
    <property type="evidence" value="ECO:0007669"/>
    <property type="project" value="TreeGrafter"/>
</dbReference>
<dbReference type="Gene3D" id="3.40.50.1220">
    <property type="entry name" value="TPP-binding domain"/>
    <property type="match status" value="1"/>
</dbReference>
<dbReference type="InterPro" id="IPR012000">
    <property type="entry name" value="Thiamin_PyroP_enz_cen_dom"/>
</dbReference>
<evidence type="ECO:0000256" key="2">
    <source>
        <dbReference type="ARBA" id="ARBA00023052"/>
    </source>
</evidence>
<dbReference type="Gene3D" id="3.40.50.970">
    <property type="match status" value="2"/>
</dbReference>
<dbReference type="EMBL" id="UINC01004125">
    <property type="protein sequence ID" value="SVA11995.1"/>
    <property type="molecule type" value="Genomic_DNA"/>
</dbReference>
<protein>
    <recommendedName>
        <fullName evidence="8">Thiamine pyrophosphate-requiring protein</fullName>
    </recommendedName>
</protein>
<name>A0A381T744_9ZZZZ</name>
<dbReference type="CDD" id="cd07035">
    <property type="entry name" value="TPP_PYR_POX_like"/>
    <property type="match status" value="1"/>
</dbReference>
<evidence type="ECO:0000256" key="1">
    <source>
        <dbReference type="ARBA" id="ARBA00007812"/>
    </source>
</evidence>
<dbReference type="InterPro" id="IPR012001">
    <property type="entry name" value="Thiamin_PyroP_enz_TPP-bd_dom"/>
</dbReference>
<accession>A0A381T744</accession>
<evidence type="ECO:0000259" key="6">
    <source>
        <dbReference type="Pfam" id="PF02776"/>
    </source>
</evidence>
<dbReference type="InterPro" id="IPR029035">
    <property type="entry name" value="DHS-like_NAD/FAD-binding_dom"/>
</dbReference>
<evidence type="ECO:0008006" key="8">
    <source>
        <dbReference type="Google" id="ProtNLM"/>
    </source>
</evidence>
<keyword evidence="2 3" id="KW-0786">Thiamine pyrophosphate</keyword>
<evidence type="ECO:0000313" key="7">
    <source>
        <dbReference type="EMBL" id="SVA11995.1"/>
    </source>
</evidence>
<dbReference type="PANTHER" id="PTHR18968">
    <property type="entry name" value="THIAMINE PYROPHOSPHATE ENZYMES"/>
    <property type="match status" value="1"/>
</dbReference>
<dbReference type="InterPro" id="IPR045229">
    <property type="entry name" value="TPP_enz"/>
</dbReference>
<proteinExistence type="inferred from homology"/>
<dbReference type="InterPro" id="IPR011766">
    <property type="entry name" value="TPP_enzyme_TPP-bd"/>
</dbReference>
<dbReference type="GO" id="GO:0009099">
    <property type="term" value="P:L-valine biosynthetic process"/>
    <property type="evidence" value="ECO:0007669"/>
    <property type="project" value="TreeGrafter"/>
</dbReference>
<feature type="domain" description="Thiamine pyrophosphate enzyme TPP-binding" evidence="5">
    <location>
        <begin position="391"/>
        <end position="535"/>
    </location>
</feature>
<gene>
    <name evidence="7" type="ORF">METZ01_LOCUS64849</name>
</gene>
<dbReference type="GO" id="GO:0030976">
    <property type="term" value="F:thiamine pyrophosphate binding"/>
    <property type="evidence" value="ECO:0007669"/>
    <property type="project" value="InterPro"/>
</dbReference>
<dbReference type="Pfam" id="PF00205">
    <property type="entry name" value="TPP_enzyme_M"/>
    <property type="match status" value="1"/>
</dbReference>
<dbReference type="Pfam" id="PF02775">
    <property type="entry name" value="TPP_enzyme_C"/>
    <property type="match status" value="1"/>
</dbReference>
<dbReference type="InterPro" id="IPR029061">
    <property type="entry name" value="THDP-binding"/>
</dbReference>
<dbReference type="Pfam" id="PF02776">
    <property type="entry name" value="TPP_enzyme_N"/>
    <property type="match status" value="1"/>
</dbReference>
<dbReference type="GO" id="GO:0050660">
    <property type="term" value="F:flavin adenine dinucleotide binding"/>
    <property type="evidence" value="ECO:0007669"/>
    <property type="project" value="TreeGrafter"/>
</dbReference>
<reference evidence="7" key="1">
    <citation type="submission" date="2018-05" db="EMBL/GenBank/DDBJ databases">
        <authorList>
            <person name="Lanie J.A."/>
            <person name="Ng W.-L."/>
            <person name="Kazmierczak K.M."/>
            <person name="Andrzejewski T.M."/>
            <person name="Davidsen T.M."/>
            <person name="Wayne K.J."/>
            <person name="Tettelin H."/>
            <person name="Glass J.I."/>
            <person name="Rusch D."/>
            <person name="Podicherti R."/>
            <person name="Tsui H.-C.T."/>
            <person name="Winkler M.E."/>
        </authorList>
    </citation>
    <scope>NUCLEOTIDE SEQUENCE</scope>
</reference>
<evidence type="ECO:0000259" key="5">
    <source>
        <dbReference type="Pfam" id="PF02775"/>
    </source>
</evidence>
<dbReference type="AlphaFoldDB" id="A0A381T744"/>
<organism evidence="7">
    <name type="scientific">marine metagenome</name>
    <dbReference type="NCBI Taxonomy" id="408172"/>
    <lineage>
        <taxon>unclassified sequences</taxon>
        <taxon>metagenomes</taxon>
        <taxon>ecological metagenomes</taxon>
    </lineage>
</organism>
<evidence type="ECO:0000256" key="3">
    <source>
        <dbReference type="RuleBase" id="RU362132"/>
    </source>
</evidence>
<evidence type="ECO:0000259" key="4">
    <source>
        <dbReference type="Pfam" id="PF00205"/>
    </source>
</evidence>
<feature type="domain" description="Thiamine pyrophosphate enzyme N-terminal TPP-binding" evidence="6">
    <location>
        <begin position="1"/>
        <end position="104"/>
    </location>
</feature>
<dbReference type="GO" id="GO:0000287">
    <property type="term" value="F:magnesium ion binding"/>
    <property type="evidence" value="ECO:0007669"/>
    <property type="project" value="InterPro"/>
</dbReference>